<dbReference type="Proteomes" id="UP001470230">
    <property type="component" value="Unassembled WGS sequence"/>
</dbReference>
<reference evidence="1 2" key="1">
    <citation type="submission" date="2024-04" db="EMBL/GenBank/DDBJ databases">
        <title>Tritrichomonas musculus Genome.</title>
        <authorList>
            <person name="Alves-Ferreira E."/>
            <person name="Grigg M."/>
            <person name="Lorenzi H."/>
            <person name="Galac M."/>
        </authorList>
    </citation>
    <scope>NUCLEOTIDE SEQUENCE [LARGE SCALE GENOMIC DNA]</scope>
    <source>
        <strain evidence="1 2">EAF2021</strain>
    </source>
</reference>
<keyword evidence="2" id="KW-1185">Reference proteome</keyword>
<accession>A0ABR2HHC6</accession>
<protein>
    <submittedName>
        <fullName evidence="1">Uncharacterized protein</fullName>
    </submittedName>
</protein>
<evidence type="ECO:0000313" key="1">
    <source>
        <dbReference type="EMBL" id="KAK8847239.1"/>
    </source>
</evidence>
<organism evidence="1 2">
    <name type="scientific">Tritrichomonas musculus</name>
    <dbReference type="NCBI Taxonomy" id="1915356"/>
    <lineage>
        <taxon>Eukaryota</taxon>
        <taxon>Metamonada</taxon>
        <taxon>Parabasalia</taxon>
        <taxon>Tritrichomonadida</taxon>
        <taxon>Tritrichomonadidae</taxon>
        <taxon>Tritrichomonas</taxon>
    </lineage>
</organism>
<evidence type="ECO:0000313" key="2">
    <source>
        <dbReference type="Proteomes" id="UP001470230"/>
    </source>
</evidence>
<name>A0ABR2HHC6_9EUKA</name>
<sequence length="105" mass="12170">MTYNNFPNLNKSTLNLASVSVIQLTRHLSNHVEIKECTFSENKGRCINQDDRRNVWDRLMIKHNPPKEAWKFGSILTLPATGSEWNKNSVISRRDIGWKLGNNFI</sequence>
<gene>
    <name evidence="1" type="ORF">M9Y10_019823</name>
</gene>
<dbReference type="SUPFAM" id="SSF56796">
    <property type="entry name" value="Dehydroquinate synthase-like"/>
    <property type="match status" value="1"/>
</dbReference>
<comment type="caution">
    <text evidence="1">The sequence shown here is derived from an EMBL/GenBank/DDBJ whole genome shotgun (WGS) entry which is preliminary data.</text>
</comment>
<dbReference type="EMBL" id="JAPFFF010000028">
    <property type="protein sequence ID" value="KAK8847239.1"/>
    <property type="molecule type" value="Genomic_DNA"/>
</dbReference>
<proteinExistence type="predicted"/>